<feature type="domain" description="J" evidence="4">
    <location>
        <begin position="143"/>
        <end position="220"/>
    </location>
</feature>
<evidence type="ECO:0000259" key="4">
    <source>
        <dbReference type="PROSITE" id="PS50076"/>
    </source>
</evidence>
<evidence type="ECO:0000313" key="7">
    <source>
        <dbReference type="Proteomes" id="UP000281245"/>
    </source>
</evidence>
<sequence>MFQVALSLTHTSVFFDRILMVSCASGNYVIPSCKVKFKAKDITASAVSQNVYLYKQLANRTRIFTMRRSIIQSTRSALRDDLISAPRQAAPFICATCRRAAIQAPTHPSRTAQRTFVTSRSRLQESSTASQQQSSTNTQAPQTHYDFFPSTFPSGQPPHSPFTPDLKQLKKEYIQLQAKSHPDHAPAGQERQAEALSMRINEAYRTLSDPLKRAQYLLALRGIDVEDESAKMSGGPLLMEVMEAREAVDEVEDEEGLGEIKAENDGRIAQSVAVLDEAFAEEDVERAAEEAIRLRYWMNIEESIRGWEKGKGGGVIHH</sequence>
<evidence type="ECO:0000313" key="8">
    <source>
        <dbReference type="Proteomes" id="UP000282582"/>
    </source>
</evidence>
<dbReference type="PROSITE" id="PS50076">
    <property type="entry name" value="DNAJ_2"/>
    <property type="match status" value="1"/>
</dbReference>
<organism evidence="5 7">
    <name type="scientific">Hortaea werneckii</name>
    <name type="common">Black yeast</name>
    <name type="synonym">Cladosporium werneckii</name>
    <dbReference type="NCBI Taxonomy" id="91943"/>
    <lineage>
        <taxon>Eukaryota</taxon>
        <taxon>Fungi</taxon>
        <taxon>Dikarya</taxon>
        <taxon>Ascomycota</taxon>
        <taxon>Pezizomycotina</taxon>
        <taxon>Dothideomycetes</taxon>
        <taxon>Dothideomycetidae</taxon>
        <taxon>Mycosphaerellales</taxon>
        <taxon>Teratosphaeriaceae</taxon>
        <taxon>Hortaea</taxon>
    </lineage>
</organism>
<dbReference type="Gene3D" id="1.20.1280.20">
    <property type="entry name" value="HscB, C-terminal domain"/>
    <property type="match status" value="1"/>
</dbReference>
<feature type="compositionally biased region" description="Low complexity" evidence="3">
    <location>
        <begin position="126"/>
        <end position="143"/>
    </location>
</feature>
<evidence type="ECO:0000256" key="3">
    <source>
        <dbReference type="SAM" id="MobiDB-lite"/>
    </source>
</evidence>
<dbReference type="InterPro" id="IPR004640">
    <property type="entry name" value="HscB"/>
</dbReference>
<reference evidence="7 8" key="1">
    <citation type="journal article" date="2018" name="BMC Genomics">
        <title>Genomic evidence for intraspecific hybridization in a clonal and extremely halotolerant yeast.</title>
        <authorList>
            <person name="Gostincar C."/>
            <person name="Stajich J.E."/>
            <person name="Zupancic J."/>
            <person name="Zalar P."/>
            <person name="Gunde-Cimerman N."/>
        </authorList>
    </citation>
    <scope>NUCLEOTIDE SEQUENCE [LARGE SCALE GENOMIC DNA]</scope>
    <source>
        <strain evidence="6 8">EXF-6654</strain>
        <strain evidence="5 7">EXF-6656</strain>
    </source>
</reference>
<evidence type="ECO:0000256" key="2">
    <source>
        <dbReference type="ARBA" id="ARBA00023186"/>
    </source>
</evidence>
<dbReference type="GO" id="GO:0005739">
    <property type="term" value="C:mitochondrion"/>
    <property type="evidence" value="ECO:0007669"/>
    <property type="project" value="TreeGrafter"/>
</dbReference>
<dbReference type="InterPro" id="IPR001623">
    <property type="entry name" value="DnaJ_domain"/>
</dbReference>
<gene>
    <name evidence="6" type="ORF">D0868_03819</name>
    <name evidence="5" type="ORF">D0869_03480</name>
</gene>
<dbReference type="Proteomes" id="UP000281245">
    <property type="component" value="Unassembled WGS sequence"/>
</dbReference>
<dbReference type="Pfam" id="PF00226">
    <property type="entry name" value="DnaJ"/>
    <property type="match status" value="1"/>
</dbReference>
<dbReference type="SUPFAM" id="SSF46565">
    <property type="entry name" value="Chaperone J-domain"/>
    <property type="match status" value="1"/>
</dbReference>
<name>A0A3M6X5J8_HORWE</name>
<dbReference type="AlphaFoldDB" id="A0A3M6X5J8"/>
<feature type="region of interest" description="Disordered" evidence="3">
    <location>
        <begin position="105"/>
        <end position="165"/>
    </location>
</feature>
<dbReference type="SUPFAM" id="SSF47144">
    <property type="entry name" value="HSC20 (HSCB), C-terminal oligomerisation domain"/>
    <property type="match status" value="1"/>
</dbReference>
<dbReference type="InterPro" id="IPR009073">
    <property type="entry name" value="HscB_oligo_C"/>
</dbReference>
<feature type="compositionally biased region" description="Polar residues" evidence="3">
    <location>
        <begin position="106"/>
        <end position="125"/>
    </location>
</feature>
<keyword evidence="2" id="KW-0143">Chaperone</keyword>
<dbReference type="Pfam" id="PF07743">
    <property type="entry name" value="HSCB_C"/>
    <property type="match status" value="1"/>
</dbReference>
<dbReference type="SMART" id="SM00271">
    <property type="entry name" value="DnaJ"/>
    <property type="match status" value="1"/>
</dbReference>
<dbReference type="GO" id="GO:0051259">
    <property type="term" value="P:protein complex oligomerization"/>
    <property type="evidence" value="ECO:0007669"/>
    <property type="project" value="InterPro"/>
</dbReference>
<dbReference type="InterPro" id="IPR036869">
    <property type="entry name" value="J_dom_sf"/>
</dbReference>
<dbReference type="EMBL" id="QWIK01000226">
    <property type="protein sequence ID" value="RMY10232.1"/>
    <property type="molecule type" value="Genomic_DNA"/>
</dbReference>
<dbReference type="GO" id="GO:0001671">
    <property type="term" value="F:ATPase activator activity"/>
    <property type="evidence" value="ECO:0007669"/>
    <property type="project" value="InterPro"/>
</dbReference>
<dbReference type="NCBIfam" id="TIGR00714">
    <property type="entry name" value="hscB"/>
    <property type="match status" value="1"/>
</dbReference>
<evidence type="ECO:0000313" key="6">
    <source>
        <dbReference type="EMBL" id="RMY10232.1"/>
    </source>
</evidence>
<dbReference type="GO" id="GO:0051087">
    <property type="term" value="F:protein-folding chaperone binding"/>
    <property type="evidence" value="ECO:0007669"/>
    <property type="project" value="InterPro"/>
</dbReference>
<dbReference type="PANTHER" id="PTHR14021:SF15">
    <property type="entry name" value="IRON-SULFUR CLUSTER CO-CHAPERONE PROTEIN HSCB"/>
    <property type="match status" value="1"/>
</dbReference>
<dbReference type="GO" id="GO:0044571">
    <property type="term" value="P:[2Fe-2S] cluster assembly"/>
    <property type="evidence" value="ECO:0007669"/>
    <property type="project" value="InterPro"/>
</dbReference>
<evidence type="ECO:0000313" key="5">
    <source>
        <dbReference type="EMBL" id="RMX85909.1"/>
    </source>
</evidence>
<proteinExistence type="inferred from homology"/>
<protein>
    <recommendedName>
        <fullName evidence="4">J domain-containing protein</fullName>
    </recommendedName>
</protein>
<dbReference type="Proteomes" id="UP000282582">
    <property type="component" value="Unassembled WGS sequence"/>
</dbReference>
<evidence type="ECO:0000256" key="1">
    <source>
        <dbReference type="ARBA" id="ARBA00010476"/>
    </source>
</evidence>
<accession>A0A3M6X5J8</accession>
<dbReference type="OrthoDB" id="448954at2759"/>
<dbReference type="EMBL" id="QWIJ01000194">
    <property type="protein sequence ID" value="RMX85909.1"/>
    <property type="molecule type" value="Genomic_DNA"/>
</dbReference>
<dbReference type="PANTHER" id="PTHR14021">
    <property type="entry name" value="IRON-SULFUR CLUSTER CO-CHAPERONE PROTEIN HSCB"/>
    <property type="match status" value="1"/>
</dbReference>
<dbReference type="Gene3D" id="1.10.287.110">
    <property type="entry name" value="DnaJ domain"/>
    <property type="match status" value="1"/>
</dbReference>
<comment type="caution">
    <text evidence="5">The sequence shown here is derived from an EMBL/GenBank/DDBJ whole genome shotgun (WGS) entry which is preliminary data.</text>
</comment>
<comment type="similarity">
    <text evidence="1">Belongs to the HscB family.</text>
</comment>
<dbReference type="CDD" id="cd06257">
    <property type="entry name" value="DnaJ"/>
    <property type="match status" value="1"/>
</dbReference>
<dbReference type="InterPro" id="IPR036386">
    <property type="entry name" value="HscB_C_sf"/>
</dbReference>